<feature type="compositionally biased region" description="Polar residues" evidence="1">
    <location>
        <begin position="176"/>
        <end position="189"/>
    </location>
</feature>
<feature type="region of interest" description="Disordered" evidence="1">
    <location>
        <begin position="240"/>
        <end position="282"/>
    </location>
</feature>
<dbReference type="EMBL" id="QVNQ01000006">
    <property type="protein sequence ID" value="RFS83626.1"/>
    <property type="molecule type" value="Genomic_DNA"/>
</dbReference>
<dbReference type="GO" id="GO:0009898">
    <property type="term" value="C:cytoplasmic side of plasma membrane"/>
    <property type="evidence" value="ECO:0007669"/>
    <property type="project" value="TreeGrafter"/>
</dbReference>
<evidence type="ECO:0000256" key="1">
    <source>
        <dbReference type="SAM" id="MobiDB-lite"/>
    </source>
</evidence>
<dbReference type="InterPro" id="IPR050625">
    <property type="entry name" value="ParA/MinD_ATPase"/>
</dbReference>
<sequence>MPDSGWQHSVLRDLGVSQRGMVAFGSASAVLADARWGAEAAEHSARRPSPPPAVQEPIAAPSTSAVAPAKPAPAGGEQPRVNEPMPGPPQLGAQEPLGNESSSGVSQPVQQPWEDGSVAFPPQPGPRQARGNESLPGPPQPGPQEPRVNESSAGVQPPVDGAGAVPAAQPGPQQGWGSESASGVSQPGQPSVDRAVGVPSQPEEPRAFGGVDEPSQQEGAGAGVPLVNDEFSWDAAISPIAGAQPPGVEEEAGSESGPPAAHPGSGASAPVAGPPQGHSVPTADEFVRRNQHGDALVHRVGRGVRKAVGSSGEARSRAEIGEFLRQPVGGFRQITVVSVRGGAGKTTVAALVATELARHRSDRVLAMDADAELGSLPLRLGVQSELSLFDLAAQRPRTFEEAARYLRQTREGLWVLAATRGGRITGEFTFETYQAAFSAVSRYISTAVTDCSAGILTELHRGILGQSHSVVLVTPGTVDGALSARGALEWFSQGAQRSLLPRTVIAMVSHAPQVGADLDRATEMLTAWGTPVVQLPYDRQIATGAAVDMSRLGDATRKAVGRIAYEAFARSLGARAPGR</sequence>
<protein>
    <recommendedName>
        <fullName evidence="2">CobQ/CobB/MinD/ParA nucleotide binding domain-containing protein</fullName>
    </recommendedName>
</protein>
<dbReference type="AlphaFoldDB" id="A0A372GE33"/>
<feature type="region of interest" description="Disordered" evidence="1">
    <location>
        <begin position="37"/>
        <end position="225"/>
    </location>
</feature>
<feature type="domain" description="CobQ/CobB/MinD/ParA nucleotide binding" evidence="2">
    <location>
        <begin position="334"/>
        <end position="517"/>
    </location>
</feature>
<dbReference type="Pfam" id="PF01656">
    <property type="entry name" value="CbiA"/>
    <property type="match status" value="1"/>
</dbReference>
<reference evidence="3 4" key="1">
    <citation type="submission" date="2018-08" db="EMBL/GenBank/DDBJ databases">
        <title>Actinomadura spongicola sp. nov., isolated from marine sponge Leucetta chagosensis.</title>
        <authorList>
            <person name="Li L."/>
            <person name="Lin H.W."/>
        </authorList>
    </citation>
    <scope>NUCLEOTIDE SEQUENCE [LARGE SCALE GENOMIC DNA]</scope>
    <source>
        <strain evidence="3 4">LHW52907</strain>
    </source>
</reference>
<dbReference type="GO" id="GO:0005524">
    <property type="term" value="F:ATP binding"/>
    <property type="evidence" value="ECO:0007669"/>
    <property type="project" value="TreeGrafter"/>
</dbReference>
<dbReference type="GO" id="GO:0051782">
    <property type="term" value="P:negative regulation of cell division"/>
    <property type="evidence" value="ECO:0007669"/>
    <property type="project" value="TreeGrafter"/>
</dbReference>
<dbReference type="InterPro" id="IPR002586">
    <property type="entry name" value="CobQ/CobB/MinD/ParA_Nub-bd_dom"/>
</dbReference>
<feature type="compositionally biased region" description="Low complexity" evidence="1">
    <location>
        <begin position="101"/>
        <end position="112"/>
    </location>
</feature>
<evidence type="ECO:0000313" key="4">
    <source>
        <dbReference type="Proteomes" id="UP000262882"/>
    </source>
</evidence>
<dbReference type="Gene3D" id="3.40.50.300">
    <property type="entry name" value="P-loop containing nucleotide triphosphate hydrolases"/>
    <property type="match status" value="1"/>
</dbReference>
<dbReference type="PANTHER" id="PTHR43384:SF14">
    <property type="entry name" value="ESX-1 SECRETION-ASSOCIATED PROTEIN ESPI"/>
    <property type="match status" value="1"/>
</dbReference>
<dbReference type="GO" id="GO:0016887">
    <property type="term" value="F:ATP hydrolysis activity"/>
    <property type="evidence" value="ECO:0007669"/>
    <property type="project" value="TreeGrafter"/>
</dbReference>
<dbReference type="SUPFAM" id="SSF52540">
    <property type="entry name" value="P-loop containing nucleoside triphosphate hydrolases"/>
    <property type="match status" value="1"/>
</dbReference>
<evidence type="ECO:0000313" key="3">
    <source>
        <dbReference type="EMBL" id="RFS83626.1"/>
    </source>
</evidence>
<accession>A0A372GE33</accession>
<dbReference type="InterPro" id="IPR027417">
    <property type="entry name" value="P-loop_NTPase"/>
</dbReference>
<name>A0A372GE33_9ACTN</name>
<evidence type="ECO:0000259" key="2">
    <source>
        <dbReference type="Pfam" id="PF01656"/>
    </source>
</evidence>
<dbReference type="PANTHER" id="PTHR43384">
    <property type="entry name" value="SEPTUM SITE-DETERMINING PROTEIN MIND HOMOLOG, CHLOROPLASTIC-RELATED"/>
    <property type="match status" value="1"/>
</dbReference>
<dbReference type="GO" id="GO:0005829">
    <property type="term" value="C:cytosol"/>
    <property type="evidence" value="ECO:0007669"/>
    <property type="project" value="TreeGrafter"/>
</dbReference>
<keyword evidence="4" id="KW-1185">Reference proteome</keyword>
<comment type="caution">
    <text evidence="3">The sequence shown here is derived from an EMBL/GenBank/DDBJ whole genome shotgun (WGS) entry which is preliminary data.</text>
</comment>
<gene>
    <name evidence="3" type="ORF">D0T12_21645</name>
</gene>
<dbReference type="OrthoDB" id="3425679at2"/>
<feature type="compositionally biased region" description="Low complexity" evidence="1">
    <location>
        <begin position="254"/>
        <end position="277"/>
    </location>
</feature>
<dbReference type="Proteomes" id="UP000262882">
    <property type="component" value="Unassembled WGS sequence"/>
</dbReference>
<organism evidence="3 4">
    <name type="scientific">Actinomadura spongiicola</name>
    <dbReference type="NCBI Taxonomy" id="2303421"/>
    <lineage>
        <taxon>Bacteria</taxon>
        <taxon>Bacillati</taxon>
        <taxon>Actinomycetota</taxon>
        <taxon>Actinomycetes</taxon>
        <taxon>Streptosporangiales</taxon>
        <taxon>Thermomonosporaceae</taxon>
        <taxon>Actinomadura</taxon>
    </lineage>
</organism>
<feature type="compositionally biased region" description="Low complexity" evidence="1">
    <location>
        <begin position="57"/>
        <end position="74"/>
    </location>
</feature>
<proteinExistence type="predicted"/>
<feature type="compositionally biased region" description="Low complexity" evidence="1">
    <location>
        <begin position="153"/>
        <end position="175"/>
    </location>
</feature>